<dbReference type="RefSeq" id="XP_007312818.1">
    <property type="nucleotide sequence ID" value="XM_007312756.1"/>
</dbReference>
<gene>
    <name evidence="1" type="ORF">SERLADRAFT_376259</name>
</gene>
<dbReference type="AlphaFoldDB" id="F8NFW4"/>
<name>F8NFW4_SERL9</name>
<dbReference type="HOGENOM" id="CLU_3051823_0_0_1"/>
<accession>F8NFW4</accession>
<dbReference type="GeneID" id="18810640"/>
<organism>
    <name type="scientific">Serpula lacrymans var. lacrymans (strain S7.9)</name>
    <name type="common">Dry rot fungus</name>
    <dbReference type="NCBI Taxonomy" id="578457"/>
    <lineage>
        <taxon>Eukaryota</taxon>
        <taxon>Fungi</taxon>
        <taxon>Dikarya</taxon>
        <taxon>Basidiomycota</taxon>
        <taxon>Agaricomycotina</taxon>
        <taxon>Agaricomycetes</taxon>
        <taxon>Agaricomycetidae</taxon>
        <taxon>Boletales</taxon>
        <taxon>Coniophorineae</taxon>
        <taxon>Serpulaceae</taxon>
        <taxon>Serpula</taxon>
    </lineage>
</organism>
<sequence>MILRYYKASSLLGVIALLMTPVSFVLTQHGPTLGVKLRYAPSGKPVVKEGSSAV</sequence>
<protein>
    <submittedName>
        <fullName evidence="1">Uncharacterized protein</fullName>
    </submittedName>
</protein>
<reference evidence="1" key="1">
    <citation type="submission" date="2011-04" db="EMBL/GenBank/DDBJ databases">
        <title>Evolution of plant cell wall degrading machinery underlies the functional diversity of forest fungi.</title>
        <authorList>
            <consortium name="US DOE Joint Genome Institute (JGI-PGF)"/>
            <person name="Eastwood D.C."/>
            <person name="Floudas D."/>
            <person name="Binder M."/>
            <person name="Majcherczyk A."/>
            <person name="Schneider P."/>
            <person name="Aerts A."/>
            <person name="Asiegbu F.O."/>
            <person name="Baker S.E."/>
            <person name="Barry K."/>
            <person name="Bendiksby M."/>
            <person name="Blumentritt M."/>
            <person name="Coutinho P.M."/>
            <person name="Cullen D."/>
            <person name="Cullen D."/>
            <person name="Gathman A."/>
            <person name="Goodell B."/>
            <person name="Henrissat B."/>
            <person name="Ihrmark K."/>
            <person name="Kauserud H."/>
            <person name="Kohler A."/>
            <person name="LaButti K."/>
            <person name="Lapidus A."/>
            <person name="Lavin J.L."/>
            <person name="Lee Y.-H."/>
            <person name="Lindquist E."/>
            <person name="Lilly W."/>
            <person name="Lucas S."/>
            <person name="Morin E."/>
            <person name="Murat C."/>
            <person name="Oguiza J.A."/>
            <person name="Park J."/>
            <person name="Pisabarro A.G."/>
            <person name="Riley R."/>
            <person name="Rosling A."/>
            <person name="Salamov A."/>
            <person name="Schmidt O."/>
            <person name="Schmutz J."/>
            <person name="Skrede I."/>
            <person name="Stenlid J."/>
            <person name="Wiebenga A."/>
            <person name="Xie X."/>
            <person name="Kues U."/>
            <person name="Hibbett D.S."/>
            <person name="Hoffmeister D."/>
            <person name="Hogberg N."/>
            <person name="Martin F."/>
            <person name="Grigoriev I.V."/>
            <person name="Watkinson S.C."/>
        </authorList>
    </citation>
    <scope>NUCLEOTIDE SEQUENCE</scope>
    <source>
        <strain evidence="1">S7.9</strain>
    </source>
</reference>
<dbReference type="EMBL" id="GL945428">
    <property type="protein sequence ID" value="EGO30934.1"/>
    <property type="molecule type" value="Genomic_DNA"/>
</dbReference>
<proteinExistence type="predicted"/>
<dbReference type="Proteomes" id="UP000008064">
    <property type="component" value="Unassembled WGS sequence"/>
</dbReference>
<dbReference type="KEGG" id="sla:SERLADRAFT_376259"/>
<evidence type="ECO:0000313" key="1">
    <source>
        <dbReference type="EMBL" id="EGO30934.1"/>
    </source>
</evidence>